<dbReference type="InterPro" id="IPR005162">
    <property type="entry name" value="Retrotrans_gag_dom"/>
</dbReference>
<dbReference type="SUPFAM" id="SSF56672">
    <property type="entry name" value="DNA/RNA polymerases"/>
    <property type="match status" value="1"/>
</dbReference>
<evidence type="ECO:0000313" key="15">
    <source>
        <dbReference type="Proteomes" id="UP000233837"/>
    </source>
</evidence>
<keyword evidence="5" id="KW-0540">Nuclease</keyword>
<dbReference type="EC" id="2.7.7.49" evidence="1"/>
<dbReference type="Gene3D" id="3.30.420.10">
    <property type="entry name" value="Ribonuclease H-like superfamily/Ribonuclease H"/>
    <property type="match status" value="1"/>
</dbReference>
<proteinExistence type="predicted"/>
<keyword evidence="8 14" id="KW-0695">RNA-directed DNA polymerase</keyword>
<keyword evidence="2" id="KW-0645">Protease</keyword>
<evidence type="ECO:0000313" key="14">
    <source>
        <dbReference type="EMBL" id="PKU62072.1"/>
    </source>
</evidence>
<dbReference type="InterPro" id="IPR043502">
    <property type="entry name" value="DNA/RNA_pol_sf"/>
</dbReference>
<keyword evidence="9" id="KW-0863">Zinc-finger</keyword>
<dbReference type="FunFam" id="3.30.420.10:FF:000032">
    <property type="entry name" value="Retrovirus-related Pol polyprotein from transposon 297-like Protein"/>
    <property type="match status" value="1"/>
</dbReference>
<dbReference type="GO" id="GO:0004519">
    <property type="term" value="F:endonuclease activity"/>
    <property type="evidence" value="ECO:0007669"/>
    <property type="project" value="UniProtKB-KW"/>
</dbReference>
<dbReference type="GO" id="GO:0003964">
    <property type="term" value="F:RNA-directed DNA polymerase activity"/>
    <property type="evidence" value="ECO:0007669"/>
    <property type="project" value="UniProtKB-KW"/>
</dbReference>
<dbReference type="PROSITE" id="PS50878">
    <property type="entry name" value="RT_POL"/>
    <property type="match status" value="1"/>
</dbReference>
<dbReference type="PANTHER" id="PTHR35046:SF26">
    <property type="entry name" value="RNA-DIRECTED DNA POLYMERASE"/>
    <property type="match status" value="1"/>
</dbReference>
<feature type="domain" description="Reverse transcriptase" evidence="12">
    <location>
        <begin position="692"/>
        <end position="871"/>
    </location>
</feature>
<dbReference type="Gene3D" id="3.30.70.270">
    <property type="match status" value="2"/>
</dbReference>
<dbReference type="Proteomes" id="UP000233837">
    <property type="component" value="Unassembled WGS sequence"/>
</dbReference>
<dbReference type="Gene3D" id="1.10.340.70">
    <property type="match status" value="1"/>
</dbReference>
<dbReference type="SMART" id="SM00343">
    <property type="entry name" value="ZnF_C2HC"/>
    <property type="match status" value="1"/>
</dbReference>
<feature type="compositionally biased region" description="Acidic residues" evidence="10">
    <location>
        <begin position="407"/>
        <end position="426"/>
    </location>
</feature>
<evidence type="ECO:0000259" key="13">
    <source>
        <dbReference type="PROSITE" id="PS50994"/>
    </source>
</evidence>
<feature type="region of interest" description="Disordered" evidence="10">
    <location>
        <begin position="54"/>
        <end position="117"/>
    </location>
</feature>
<dbReference type="FunFam" id="1.10.340.70:FF:000001">
    <property type="entry name" value="Retrovirus-related Pol polyprotein from transposon gypsy-like Protein"/>
    <property type="match status" value="1"/>
</dbReference>
<keyword evidence="9" id="KW-0862">Zinc</keyword>
<keyword evidence="4" id="KW-0548">Nucleotidyltransferase</keyword>
<dbReference type="SUPFAM" id="SSF50630">
    <property type="entry name" value="Acid proteases"/>
    <property type="match status" value="1"/>
</dbReference>
<evidence type="ECO:0000256" key="2">
    <source>
        <dbReference type="ARBA" id="ARBA00022670"/>
    </source>
</evidence>
<dbReference type="InterPro" id="IPR012337">
    <property type="entry name" value="RNaseH-like_sf"/>
</dbReference>
<dbReference type="InterPro" id="IPR001878">
    <property type="entry name" value="Znf_CCHC"/>
</dbReference>
<dbReference type="Pfam" id="PF00078">
    <property type="entry name" value="RVT_1"/>
    <property type="match status" value="1"/>
</dbReference>
<dbReference type="InterPro" id="IPR001584">
    <property type="entry name" value="Integrase_cat-core"/>
</dbReference>
<dbReference type="FunFam" id="3.30.70.270:FF:000020">
    <property type="entry name" value="Transposon Tf2-6 polyprotein-like Protein"/>
    <property type="match status" value="1"/>
</dbReference>
<dbReference type="Pfam" id="PF13650">
    <property type="entry name" value="Asp_protease_2"/>
    <property type="match status" value="1"/>
</dbReference>
<dbReference type="GO" id="GO:0006508">
    <property type="term" value="P:proteolysis"/>
    <property type="evidence" value="ECO:0007669"/>
    <property type="project" value="UniProtKB-KW"/>
</dbReference>
<dbReference type="InterPro" id="IPR000477">
    <property type="entry name" value="RT_dom"/>
</dbReference>
<dbReference type="InterPro" id="IPR056924">
    <property type="entry name" value="SH3_Tf2-1"/>
</dbReference>
<organism evidence="14 15">
    <name type="scientific">Dendrobium catenatum</name>
    <dbReference type="NCBI Taxonomy" id="906689"/>
    <lineage>
        <taxon>Eukaryota</taxon>
        <taxon>Viridiplantae</taxon>
        <taxon>Streptophyta</taxon>
        <taxon>Embryophyta</taxon>
        <taxon>Tracheophyta</taxon>
        <taxon>Spermatophyta</taxon>
        <taxon>Magnoliopsida</taxon>
        <taxon>Liliopsida</taxon>
        <taxon>Asparagales</taxon>
        <taxon>Orchidaceae</taxon>
        <taxon>Epidendroideae</taxon>
        <taxon>Malaxideae</taxon>
        <taxon>Dendrobiinae</taxon>
        <taxon>Dendrobium</taxon>
    </lineage>
</organism>
<dbReference type="SUPFAM" id="SSF53098">
    <property type="entry name" value="Ribonuclease H-like"/>
    <property type="match status" value="1"/>
</dbReference>
<name>A0A2I0VF80_9ASPA</name>
<evidence type="ECO:0000256" key="5">
    <source>
        <dbReference type="ARBA" id="ARBA00022722"/>
    </source>
</evidence>
<dbReference type="GO" id="GO:0008270">
    <property type="term" value="F:zinc ion binding"/>
    <property type="evidence" value="ECO:0007669"/>
    <property type="project" value="UniProtKB-KW"/>
</dbReference>
<dbReference type="InterPro" id="IPR043128">
    <property type="entry name" value="Rev_trsase/Diguanyl_cyclase"/>
</dbReference>
<dbReference type="CDD" id="cd09274">
    <property type="entry name" value="RNase_HI_RT_Ty3"/>
    <property type="match status" value="1"/>
</dbReference>
<dbReference type="FunFam" id="3.10.10.10:FF:000007">
    <property type="entry name" value="Retrovirus-related Pol polyprotein from transposon 17.6-like Protein"/>
    <property type="match status" value="1"/>
</dbReference>
<dbReference type="EMBL" id="KZ504513">
    <property type="protein sequence ID" value="PKU62072.1"/>
    <property type="molecule type" value="Genomic_DNA"/>
</dbReference>
<keyword evidence="3" id="KW-0808">Transferase</keyword>
<sequence length="1511" mass="173102">MAESSRRGVGDGARNLDTLWELHDNLNQRLDEISNDLFRLSMDMRREFQAIRTEMEESRRHRQQPPNVTDPCRGGRRRIPDRRRLPPSSELTDSEEDEQEPLNADVPSESEEDQLPNAICRRRRGDFNRRPQGEFRVKLDIPFFDGRLHIEDYLDWERSVETFFEYMDIAPDKQVKYVACRLKGGASAWWLQLLQARRREDRGIVRSWSRMKQLLRSQYLPTDYEQILYHKYQHCSQGNRTVSEYTEEFHRLSARNDLNENANHLVARYIGGLKEAIQDKLEMNSVWSLSQAVNFALKAEIQLNRAYKPYSGRRMAADHHLENTRSSNLQGKSTQVGSSATASPPAAVASGLPGAIADSKVQPKWKPPVRDNPYAKPSTIKCFRCFQVGHKSNECPSRPQLQIASAENEEIREENDDPNAELEEEISPDSGEPLVCVMEKILLAPRQQQNSQRNAVFKTRCTINGKVCDLLIDSGCTENVIARSVVQALQLKTTKSSHPYKISWVKKGMDIAVTDMCRVNFSIGKHYVCEVLCDVLDMDVCHIILGRPWQFDVGATYDGRANSYSFDWKGRKLKLVPYPVDSREPQKQKVSLMHMVSATALINAGKESSTLLALVIREQSTPIAPLKSPEIQQLLEKFSGLAPETLPAILPPLRALQHQIDLVPGANLPNLPHYRLSPKEHSTLQQLVDELLEKQLIQPSLSPCAVPALLVPKKDGSWRMCMDSRAINKITIKFRFPIPRLDELLEKLAGSTIFSKLDLRSGYHQIRIRPGDEWKTAFKTRQGLYEWKVMPFGLCNAPATFMRLMNEILKPFLNRFCVVYFDDILIFSKTRDEHMQHLEQVFDVLQNNKLYLNLSKCEFAASSTYFLGYIISAEGVLVDPAKVKAIIDWPTPQSFFDIRSFHGLANFYRRFIKGFSVLAAPLTDCLKAKQFVWTESQNDSFLAVKRALSTAPVLALPDFEKPFVVETDASLTGVGAVLMQLDRPVEYFSEKLCPARQKWSVYEQELYAVVRALKQWEHYLLHQDFVLHSDHKALQYINNQKLLNRMHARWIMFLQRFTFVLKHKSGSQNRVADALSRQSSLLVQLKTEITGLQCLQELYPSDKDFSQVWAACKEQPSVDHYAIRHGYLFRQHALCIPDSSWRQQLIREIHSGGLAAHVGRDKTIEQLQLRFFWPHLRKDVTKFIERCSVCQSYKSGGQTAGLYLPLPVPASIWEDLSLDFILGLPRTKKGNDSIMVVVDRFSKMAHFIACKKTFDALNIAHLFFREIVRLHGIPRSLTSDRDVKFVSHFWRELWRRLQTDINLSSAYHPQSDGQTEVVNRTLGNMLRCLVQEHPNRWDELLSQAEFAYNSMPSRSTGTSPFHIVYTKAPNHTVDVAVLPKCTSKTAVKTAEQFAKLLQDVRLKLVESNEQYKAAVDLHRRKRIFKPGELVMIRLRRERLPPGKYSKLGRRKVGPFPILQKINDNAYVIDLPPDFGTASTFNVADIHPYYPADDGPVVHSAETADSSTEEES</sequence>
<dbReference type="PANTHER" id="PTHR35046">
    <property type="entry name" value="ZINC KNUCKLE (CCHC-TYPE) FAMILY PROTEIN"/>
    <property type="match status" value="1"/>
</dbReference>
<dbReference type="CDD" id="cd00303">
    <property type="entry name" value="retropepsin_like"/>
    <property type="match status" value="1"/>
</dbReference>
<evidence type="ECO:0000256" key="10">
    <source>
        <dbReference type="SAM" id="MobiDB-lite"/>
    </source>
</evidence>
<evidence type="ECO:0000256" key="4">
    <source>
        <dbReference type="ARBA" id="ARBA00022695"/>
    </source>
</evidence>
<feature type="compositionally biased region" description="Polar residues" evidence="10">
    <location>
        <begin position="324"/>
        <end position="335"/>
    </location>
</feature>
<keyword evidence="6" id="KW-0255">Endonuclease</keyword>
<dbReference type="PROSITE" id="PS50994">
    <property type="entry name" value="INTEGRASE"/>
    <property type="match status" value="1"/>
</dbReference>
<reference evidence="14 15" key="2">
    <citation type="journal article" date="2017" name="Nature">
        <title>The Apostasia genome and the evolution of orchids.</title>
        <authorList>
            <person name="Zhang G.Q."/>
            <person name="Liu K.W."/>
            <person name="Li Z."/>
            <person name="Lohaus R."/>
            <person name="Hsiao Y.Y."/>
            <person name="Niu S.C."/>
            <person name="Wang J.Y."/>
            <person name="Lin Y.C."/>
            <person name="Xu Q."/>
            <person name="Chen L.J."/>
            <person name="Yoshida K."/>
            <person name="Fujiwara S."/>
            <person name="Wang Z.W."/>
            <person name="Zhang Y.Q."/>
            <person name="Mitsuda N."/>
            <person name="Wang M."/>
            <person name="Liu G.H."/>
            <person name="Pecoraro L."/>
            <person name="Huang H.X."/>
            <person name="Xiao X.J."/>
            <person name="Lin M."/>
            <person name="Wu X.Y."/>
            <person name="Wu W.L."/>
            <person name="Chen Y.Y."/>
            <person name="Chang S.B."/>
            <person name="Sakamoto S."/>
            <person name="Ohme-Takagi M."/>
            <person name="Yagi M."/>
            <person name="Zeng S.J."/>
            <person name="Shen C.Y."/>
            <person name="Yeh C.M."/>
            <person name="Luo Y.B."/>
            <person name="Tsai W.C."/>
            <person name="Van de Peer Y."/>
            <person name="Liu Z.J."/>
        </authorList>
    </citation>
    <scope>NUCLEOTIDE SEQUENCE [LARGE SCALE GENOMIC DNA]</scope>
    <source>
        <tissue evidence="14">The whole plant</tissue>
    </source>
</reference>
<evidence type="ECO:0000256" key="3">
    <source>
        <dbReference type="ARBA" id="ARBA00022679"/>
    </source>
</evidence>
<keyword evidence="9" id="KW-0479">Metal-binding</keyword>
<dbReference type="Gene3D" id="3.10.20.370">
    <property type="match status" value="1"/>
</dbReference>
<dbReference type="InterPro" id="IPR041373">
    <property type="entry name" value="RT_RNaseH"/>
</dbReference>
<dbReference type="GO" id="GO:0003676">
    <property type="term" value="F:nucleic acid binding"/>
    <property type="evidence" value="ECO:0007669"/>
    <property type="project" value="InterPro"/>
</dbReference>
<dbReference type="SUPFAM" id="SSF57756">
    <property type="entry name" value="Retrovirus zinc finger-like domains"/>
    <property type="match status" value="1"/>
</dbReference>
<evidence type="ECO:0000256" key="1">
    <source>
        <dbReference type="ARBA" id="ARBA00012493"/>
    </source>
</evidence>
<feature type="domain" description="Integrase catalytic" evidence="13">
    <location>
        <begin position="1205"/>
        <end position="1368"/>
    </location>
</feature>
<dbReference type="InterPro" id="IPR036875">
    <property type="entry name" value="Znf_CCHC_sf"/>
</dbReference>
<dbReference type="InterPro" id="IPR036397">
    <property type="entry name" value="RNaseH_sf"/>
</dbReference>
<reference evidence="14 15" key="1">
    <citation type="journal article" date="2016" name="Sci. Rep.">
        <title>The Dendrobium catenatum Lindl. genome sequence provides insights into polysaccharide synthase, floral development and adaptive evolution.</title>
        <authorList>
            <person name="Zhang G.Q."/>
            <person name="Xu Q."/>
            <person name="Bian C."/>
            <person name="Tsai W.C."/>
            <person name="Yeh C.M."/>
            <person name="Liu K.W."/>
            <person name="Yoshida K."/>
            <person name="Zhang L.S."/>
            <person name="Chang S.B."/>
            <person name="Chen F."/>
            <person name="Shi Y."/>
            <person name="Su Y.Y."/>
            <person name="Zhang Y.Q."/>
            <person name="Chen L.J."/>
            <person name="Yin Y."/>
            <person name="Lin M."/>
            <person name="Huang H."/>
            <person name="Deng H."/>
            <person name="Wang Z.W."/>
            <person name="Zhu S.L."/>
            <person name="Zhao X."/>
            <person name="Deng C."/>
            <person name="Niu S.C."/>
            <person name="Huang J."/>
            <person name="Wang M."/>
            <person name="Liu G.H."/>
            <person name="Yang H.J."/>
            <person name="Xiao X.J."/>
            <person name="Hsiao Y.Y."/>
            <person name="Wu W.L."/>
            <person name="Chen Y.Y."/>
            <person name="Mitsuda N."/>
            <person name="Ohme-Takagi M."/>
            <person name="Luo Y.B."/>
            <person name="Van de Peer Y."/>
            <person name="Liu Z.J."/>
        </authorList>
    </citation>
    <scope>NUCLEOTIDE SEQUENCE [LARGE SCALE GENOMIC DNA]</scope>
    <source>
        <tissue evidence="14">The whole plant</tissue>
    </source>
</reference>
<dbReference type="GO" id="GO:0008233">
    <property type="term" value="F:peptidase activity"/>
    <property type="evidence" value="ECO:0007669"/>
    <property type="project" value="UniProtKB-KW"/>
</dbReference>
<keyword evidence="7" id="KW-0378">Hydrolase</keyword>
<evidence type="ECO:0000259" key="11">
    <source>
        <dbReference type="PROSITE" id="PS50158"/>
    </source>
</evidence>
<feature type="compositionally biased region" description="Low complexity" evidence="10">
    <location>
        <begin position="336"/>
        <end position="350"/>
    </location>
</feature>
<evidence type="ECO:0000256" key="8">
    <source>
        <dbReference type="ARBA" id="ARBA00022918"/>
    </source>
</evidence>
<dbReference type="InterPro" id="IPR041588">
    <property type="entry name" value="Integrase_H2C2"/>
</dbReference>
<dbReference type="GO" id="GO:0015074">
    <property type="term" value="P:DNA integration"/>
    <property type="evidence" value="ECO:0007669"/>
    <property type="project" value="InterPro"/>
</dbReference>
<keyword evidence="15" id="KW-1185">Reference proteome</keyword>
<protein>
    <recommendedName>
        <fullName evidence="1">RNA-directed DNA polymerase</fullName>
        <ecNumber evidence="1">2.7.7.49</ecNumber>
    </recommendedName>
</protein>
<feature type="domain" description="CCHC-type" evidence="11">
    <location>
        <begin position="381"/>
        <end position="397"/>
    </location>
</feature>
<dbReference type="CDD" id="cd01647">
    <property type="entry name" value="RT_LTR"/>
    <property type="match status" value="1"/>
</dbReference>
<dbReference type="InterPro" id="IPR021109">
    <property type="entry name" value="Peptidase_aspartic_dom_sf"/>
</dbReference>
<feature type="region of interest" description="Disordered" evidence="10">
    <location>
        <begin position="322"/>
        <end position="350"/>
    </location>
</feature>
<dbReference type="Gene3D" id="2.40.70.10">
    <property type="entry name" value="Acid Proteases"/>
    <property type="match status" value="1"/>
</dbReference>
<accession>A0A2I0VF80</accession>
<evidence type="ECO:0000259" key="12">
    <source>
        <dbReference type="PROSITE" id="PS50878"/>
    </source>
</evidence>
<evidence type="ECO:0000256" key="6">
    <source>
        <dbReference type="ARBA" id="ARBA00022759"/>
    </source>
</evidence>
<evidence type="ECO:0000256" key="9">
    <source>
        <dbReference type="PROSITE-ProRule" id="PRU00047"/>
    </source>
</evidence>
<feature type="region of interest" description="Disordered" evidence="10">
    <location>
        <begin position="393"/>
        <end position="426"/>
    </location>
</feature>
<dbReference type="Pfam" id="PF03732">
    <property type="entry name" value="Retrotrans_gag"/>
    <property type="match status" value="1"/>
</dbReference>
<dbReference type="Pfam" id="PF17921">
    <property type="entry name" value="Integrase_H2C2"/>
    <property type="match status" value="1"/>
</dbReference>
<gene>
    <name evidence="14" type="ORF">MA16_Dca028087</name>
</gene>
<dbReference type="Gene3D" id="3.10.10.10">
    <property type="entry name" value="HIV Type 1 Reverse Transcriptase, subunit A, domain 1"/>
    <property type="match status" value="1"/>
</dbReference>
<evidence type="ECO:0000256" key="7">
    <source>
        <dbReference type="ARBA" id="ARBA00022801"/>
    </source>
</evidence>
<dbReference type="PROSITE" id="PS50158">
    <property type="entry name" value="ZF_CCHC"/>
    <property type="match status" value="1"/>
</dbReference>
<dbReference type="Pfam" id="PF24626">
    <property type="entry name" value="SH3_Tf2-1"/>
    <property type="match status" value="1"/>
</dbReference>
<dbReference type="Pfam" id="PF17917">
    <property type="entry name" value="RT_RNaseH"/>
    <property type="match status" value="1"/>
</dbReference>